<evidence type="ECO:0000313" key="2">
    <source>
        <dbReference type="Proteomes" id="UP000249248"/>
    </source>
</evidence>
<sequence length="158" mass="18374">MMMHYMGMMHTCTVHQHEVQHGLYHQKHVEAFQVPSEWTMFIGEAEKSAQHGVFLKKVEGKGKHMLAMKTVHGAHSVEIHPEGEHGEHYKILVDGKEIAHNIDYHTEDWFALMVRPHIHGVVMTTFHYQLHMEYVGDKVIIEIPKVHGVQFYGHCLKH</sequence>
<comment type="caution">
    <text evidence="1">The sequence shown here is derived from an EMBL/GenBank/DDBJ whole genome shotgun (WGS) entry which is preliminary data.</text>
</comment>
<keyword evidence="2" id="KW-1185">Reference proteome</keyword>
<protein>
    <submittedName>
        <fullName evidence="1">Uncharacterized protein</fullName>
    </submittedName>
</protein>
<name>A0A2W1NBM7_9FLAO</name>
<evidence type="ECO:0000313" key="1">
    <source>
        <dbReference type="EMBL" id="PZE15526.1"/>
    </source>
</evidence>
<dbReference type="Proteomes" id="UP000249248">
    <property type="component" value="Unassembled WGS sequence"/>
</dbReference>
<proteinExistence type="predicted"/>
<reference evidence="1 2" key="1">
    <citation type="submission" date="2018-06" db="EMBL/GenBank/DDBJ databases">
        <title>The draft genome sequence of Crocinitomix sp. SM1701.</title>
        <authorList>
            <person name="Zhang X."/>
        </authorList>
    </citation>
    <scope>NUCLEOTIDE SEQUENCE [LARGE SCALE GENOMIC DNA]</scope>
    <source>
        <strain evidence="1 2">SM1701</strain>
    </source>
</reference>
<dbReference type="EMBL" id="QKSB01000090">
    <property type="protein sequence ID" value="PZE15526.1"/>
    <property type="molecule type" value="Genomic_DNA"/>
</dbReference>
<gene>
    <name evidence="1" type="ORF">DNU06_17640</name>
</gene>
<organism evidence="1 2">
    <name type="scientific">Putridiphycobacter roseus</name>
    <dbReference type="NCBI Taxonomy" id="2219161"/>
    <lineage>
        <taxon>Bacteria</taxon>
        <taxon>Pseudomonadati</taxon>
        <taxon>Bacteroidota</taxon>
        <taxon>Flavobacteriia</taxon>
        <taxon>Flavobacteriales</taxon>
        <taxon>Crocinitomicaceae</taxon>
        <taxon>Putridiphycobacter</taxon>
    </lineage>
</organism>
<accession>A0A2W1NBM7</accession>
<dbReference type="AlphaFoldDB" id="A0A2W1NBM7"/>